<dbReference type="InterPro" id="IPR002048">
    <property type="entry name" value="EF_hand_dom"/>
</dbReference>
<feature type="domain" description="EF-hand" evidence="6">
    <location>
        <begin position="49"/>
        <end position="84"/>
    </location>
</feature>
<dbReference type="AlphaFoldDB" id="H9GT13"/>
<dbReference type="InterPro" id="IPR013787">
    <property type="entry name" value="S100_Ca-bd_sub"/>
</dbReference>
<dbReference type="PANTHER" id="PTHR11639:SF77">
    <property type="entry name" value="PROTEIN S100-A12"/>
    <property type="match status" value="1"/>
</dbReference>
<evidence type="ECO:0000256" key="3">
    <source>
        <dbReference type="ARBA" id="ARBA00022737"/>
    </source>
</evidence>
<comment type="similarity">
    <text evidence="1 5">Belongs to the S-100 family.</text>
</comment>
<reference evidence="7" key="3">
    <citation type="submission" date="2025-09" db="UniProtKB">
        <authorList>
            <consortium name="Ensembl"/>
        </authorList>
    </citation>
    <scope>IDENTIFICATION</scope>
</reference>
<keyword evidence="3" id="KW-0677">Repeat</keyword>
<dbReference type="Gene3D" id="1.10.238.10">
    <property type="entry name" value="EF-hand"/>
    <property type="match status" value="1"/>
</dbReference>
<dbReference type="GO" id="GO:0046914">
    <property type="term" value="F:transition metal ion binding"/>
    <property type="evidence" value="ECO:0007669"/>
    <property type="project" value="InterPro"/>
</dbReference>
<keyword evidence="2 5" id="KW-0479">Metal-binding</keyword>
<dbReference type="RefSeq" id="XP_016854246.1">
    <property type="nucleotide sequence ID" value="XM_016998757.2"/>
</dbReference>
<protein>
    <recommendedName>
        <fullName evidence="5">Protein S100</fullName>
    </recommendedName>
    <alternativeName>
        <fullName evidence="5">S100 calcium-binding protein</fullName>
    </alternativeName>
</protein>
<dbReference type="InParanoid" id="H9GT13"/>
<gene>
    <name evidence="7" type="primary">LOC100554077</name>
</gene>
<dbReference type="InterPro" id="IPR001751">
    <property type="entry name" value="S100/CaBP7/8-like_CS"/>
</dbReference>
<accession>H9GT13</accession>
<dbReference type="GO" id="GO:0005509">
    <property type="term" value="F:calcium ion binding"/>
    <property type="evidence" value="ECO:0000318"/>
    <property type="project" value="GO_Central"/>
</dbReference>
<evidence type="ECO:0000256" key="2">
    <source>
        <dbReference type="ARBA" id="ARBA00022723"/>
    </source>
</evidence>
<keyword evidence="8" id="KW-1185">Reference proteome</keyword>
<dbReference type="Pfam" id="PF01023">
    <property type="entry name" value="S_100"/>
    <property type="match status" value="1"/>
</dbReference>
<dbReference type="PROSITE" id="PS00303">
    <property type="entry name" value="S100_CABP"/>
    <property type="match status" value="1"/>
</dbReference>
<proteinExistence type="inferred from homology"/>
<dbReference type="KEGG" id="acs:100554077"/>
<dbReference type="InterPro" id="IPR011992">
    <property type="entry name" value="EF-hand-dom_pair"/>
</dbReference>
<dbReference type="InterPro" id="IPR018247">
    <property type="entry name" value="EF_Hand_1_Ca_BS"/>
</dbReference>
<dbReference type="PANTHER" id="PTHR11639">
    <property type="entry name" value="S100 CALCIUM-BINDING PROTEIN"/>
    <property type="match status" value="1"/>
</dbReference>
<dbReference type="Proteomes" id="UP000001646">
    <property type="component" value="Unplaced"/>
</dbReference>
<evidence type="ECO:0000313" key="7">
    <source>
        <dbReference type="Ensembl" id="ENSACAP00000019797.2"/>
    </source>
</evidence>
<evidence type="ECO:0000259" key="6">
    <source>
        <dbReference type="PROSITE" id="PS50222"/>
    </source>
</evidence>
<dbReference type="SMART" id="SM00054">
    <property type="entry name" value="EFh"/>
    <property type="match status" value="1"/>
</dbReference>
<keyword evidence="4 5" id="KW-0106">Calcium</keyword>
<dbReference type="SUPFAM" id="SSF47473">
    <property type="entry name" value="EF-hand"/>
    <property type="match status" value="1"/>
</dbReference>
<dbReference type="GO" id="GO:0043542">
    <property type="term" value="P:endothelial cell migration"/>
    <property type="evidence" value="ECO:0000318"/>
    <property type="project" value="GO_Central"/>
</dbReference>
<evidence type="ECO:0000313" key="8">
    <source>
        <dbReference type="Proteomes" id="UP000001646"/>
    </source>
</evidence>
<dbReference type="Bgee" id="ENSACAG00000025735">
    <property type="expression patterns" value="Expressed in embryo"/>
</dbReference>
<dbReference type="Ensembl" id="ENSACAT00000028978.2">
    <property type="protein sequence ID" value="ENSACAP00000019797.2"/>
    <property type="gene ID" value="ENSACAG00000025735.2"/>
</dbReference>
<dbReference type="OrthoDB" id="26525at2759"/>
<evidence type="ECO:0000256" key="5">
    <source>
        <dbReference type="RuleBase" id="RU361184"/>
    </source>
</evidence>
<dbReference type="GeneID" id="100554077"/>
<dbReference type="HOGENOM" id="CLU_138624_6_2_1"/>
<dbReference type="GeneTree" id="ENSGT00940000162189"/>
<evidence type="ECO:0000256" key="1">
    <source>
        <dbReference type="ARBA" id="ARBA00007323"/>
    </source>
</evidence>
<dbReference type="InterPro" id="IPR034325">
    <property type="entry name" value="S-100_dom"/>
</dbReference>
<dbReference type="FunCoup" id="H9GT13">
    <property type="interactions" value="1"/>
</dbReference>
<dbReference type="eggNOG" id="ENOG502SA01">
    <property type="taxonomic scope" value="Eukaryota"/>
</dbReference>
<sequence>MSQMENAIDIIINVFHQYSIQKPHPDKLSKGETKNLIQKELAEFLKNQVNPLVVEEMFKQLDQDQDKELSFQEFMQLVVQVTVATHNNLHAQ</sequence>
<organism evidence="7 8">
    <name type="scientific">Anolis carolinensis</name>
    <name type="common">Green anole</name>
    <name type="synonym">American chameleon</name>
    <dbReference type="NCBI Taxonomy" id="28377"/>
    <lineage>
        <taxon>Eukaryota</taxon>
        <taxon>Metazoa</taxon>
        <taxon>Chordata</taxon>
        <taxon>Craniata</taxon>
        <taxon>Vertebrata</taxon>
        <taxon>Euteleostomi</taxon>
        <taxon>Lepidosauria</taxon>
        <taxon>Squamata</taxon>
        <taxon>Bifurcata</taxon>
        <taxon>Unidentata</taxon>
        <taxon>Episquamata</taxon>
        <taxon>Toxicofera</taxon>
        <taxon>Iguania</taxon>
        <taxon>Dactyloidae</taxon>
        <taxon>Anolis</taxon>
    </lineage>
</organism>
<name>H9GT13_ANOCA</name>
<dbReference type="SMART" id="SM01394">
    <property type="entry name" value="S_100"/>
    <property type="match status" value="1"/>
</dbReference>
<reference evidence="7" key="2">
    <citation type="submission" date="2025-08" db="UniProtKB">
        <authorList>
            <consortium name="Ensembl"/>
        </authorList>
    </citation>
    <scope>IDENTIFICATION</scope>
</reference>
<dbReference type="GO" id="GO:0005737">
    <property type="term" value="C:cytoplasm"/>
    <property type="evidence" value="ECO:0000318"/>
    <property type="project" value="GO_Central"/>
</dbReference>
<dbReference type="STRING" id="28377.ENSACAP00000019797"/>
<dbReference type="PROSITE" id="PS00018">
    <property type="entry name" value="EF_HAND_1"/>
    <property type="match status" value="1"/>
</dbReference>
<dbReference type="CDD" id="cd00213">
    <property type="entry name" value="S-100"/>
    <property type="match status" value="1"/>
</dbReference>
<reference evidence="7" key="1">
    <citation type="submission" date="2009-12" db="EMBL/GenBank/DDBJ databases">
        <title>The Genome Sequence of Anolis carolinensis (Green Anole Lizard).</title>
        <authorList>
            <consortium name="The Genome Sequencing Platform"/>
            <person name="Di Palma F."/>
            <person name="Alfoldi J."/>
            <person name="Heiman D."/>
            <person name="Young S."/>
            <person name="Grabherr M."/>
            <person name="Johnson J."/>
            <person name="Lander E.S."/>
            <person name="Lindblad-Toh K."/>
        </authorList>
    </citation>
    <scope>NUCLEOTIDE SEQUENCE [LARGE SCALE GENOMIC DNA]</scope>
    <source>
        <strain evidence="7">JBL SC #1</strain>
    </source>
</reference>
<dbReference type="PROSITE" id="PS50222">
    <property type="entry name" value="EF_HAND_2"/>
    <property type="match status" value="1"/>
</dbReference>
<dbReference type="GO" id="GO:0048306">
    <property type="term" value="F:calcium-dependent protein binding"/>
    <property type="evidence" value="ECO:0000318"/>
    <property type="project" value="GO_Central"/>
</dbReference>
<dbReference type="Pfam" id="PF00036">
    <property type="entry name" value="EF-hand_1"/>
    <property type="match status" value="1"/>
</dbReference>
<evidence type="ECO:0000256" key="4">
    <source>
        <dbReference type="ARBA" id="ARBA00022837"/>
    </source>
</evidence>